<organism evidence="1 2">
    <name type="scientific">Trichinella pseudospiralis</name>
    <name type="common">Parasitic roundworm</name>
    <dbReference type="NCBI Taxonomy" id="6337"/>
    <lineage>
        <taxon>Eukaryota</taxon>
        <taxon>Metazoa</taxon>
        <taxon>Ecdysozoa</taxon>
        <taxon>Nematoda</taxon>
        <taxon>Enoplea</taxon>
        <taxon>Dorylaimia</taxon>
        <taxon>Trichinellida</taxon>
        <taxon>Trichinellidae</taxon>
        <taxon>Trichinella</taxon>
    </lineage>
</organism>
<gene>
    <name evidence="1" type="ORF">T4D_11167</name>
</gene>
<sequence>MLQLTERRAGIILYFVAISRQHALQKGSTIAVTGEDNMQFFDHHKKSSLDEVMRYGAGKDAATTFVDDRTREPGTSKRAHPREQSELFLEKTRQKGSTIAVTGKDNLQFFGLLLLS</sequence>
<evidence type="ECO:0000313" key="2">
    <source>
        <dbReference type="Proteomes" id="UP000054995"/>
    </source>
</evidence>
<dbReference type="EMBL" id="JYDT01000007">
    <property type="protein sequence ID" value="KRY92492.1"/>
    <property type="molecule type" value="Genomic_DNA"/>
</dbReference>
<name>A0A0V1G327_TRIPS</name>
<accession>A0A0V1G327</accession>
<comment type="caution">
    <text evidence="1">The sequence shown here is derived from an EMBL/GenBank/DDBJ whole genome shotgun (WGS) entry which is preliminary data.</text>
</comment>
<reference evidence="1 2" key="1">
    <citation type="submission" date="2015-01" db="EMBL/GenBank/DDBJ databases">
        <title>Evolution of Trichinella species and genotypes.</title>
        <authorList>
            <person name="Korhonen P.K."/>
            <person name="Edoardo P."/>
            <person name="Giuseppe L.R."/>
            <person name="Gasser R.B."/>
        </authorList>
    </citation>
    <scope>NUCLEOTIDE SEQUENCE [LARGE SCALE GENOMIC DNA]</scope>
    <source>
        <strain evidence="1">ISS470</strain>
    </source>
</reference>
<proteinExistence type="predicted"/>
<dbReference type="OrthoDB" id="10057240at2759"/>
<dbReference type="AlphaFoldDB" id="A0A0V1G327"/>
<keyword evidence="2" id="KW-1185">Reference proteome</keyword>
<protein>
    <submittedName>
        <fullName evidence="1">Uncharacterized protein</fullName>
    </submittedName>
</protein>
<evidence type="ECO:0000313" key="1">
    <source>
        <dbReference type="EMBL" id="KRY92492.1"/>
    </source>
</evidence>
<dbReference type="Proteomes" id="UP000054995">
    <property type="component" value="Unassembled WGS sequence"/>
</dbReference>